<dbReference type="InterPro" id="IPR017970">
    <property type="entry name" value="Homeobox_CS"/>
</dbReference>
<evidence type="ECO:0000256" key="1">
    <source>
        <dbReference type="ARBA" id="ARBA00004123"/>
    </source>
</evidence>
<evidence type="ECO:0000259" key="9">
    <source>
        <dbReference type="PROSITE" id="PS50071"/>
    </source>
</evidence>
<evidence type="ECO:0000256" key="2">
    <source>
        <dbReference type="ARBA" id="ARBA00006503"/>
    </source>
</evidence>
<reference evidence="10" key="1">
    <citation type="submission" date="2021-02" db="EMBL/GenBank/DDBJ databases">
        <authorList>
            <person name="Nowell W R."/>
        </authorList>
    </citation>
    <scope>NUCLEOTIDE SEQUENCE</scope>
</reference>
<feature type="domain" description="Homeobox" evidence="9">
    <location>
        <begin position="13"/>
        <end position="73"/>
    </location>
</feature>
<comment type="similarity">
    <text evidence="2">Belongs to the paired homeobox family. Bicoid subfamily.</text>
</comment>
<comment type="caution">
    <text evidence="10">The sequence shown here is derived from an EMBL/GenBank/DDBJ whole genome shotgun (WGS) entry which is preliminary data.</text>
</comment>
<keyword evidence="6 7" id="KW-0539">Nucleus</keyword>
<dbReference type="Gene3D" id="1.10.10.60">
    <property type="entry name" value="Homeodomain-like"/>
    <property type="match status" value="1"/>
</dbReference>
<dbReference type="PANTHER" id="PTHR45882">
    <property type="entry name" value="PITUITARY HOMEOBOX HOMOLOG PTX1"/>
    <property type="match status" value="1"/>
</dbReference>
<dbReference type="EMBL" id="CAJNOQ010003972">
    <property type="protein sequence ID" value="CAF1038631.1"/>
    <property type="molecule type" value="Genomic_DNA"/>
</dbReference>
<evidence type="ECO:0000313" key="11">
    <source>
        <dbReference type="EMBL" id="CAF3809010.1"/>
    </source>
</evidence>
<evidence type="ECO:0000256" key="6">
    <source>
        <dbReference type="ARBA" id="ARBA00023242"/>
    </source>
</evidence>
<dbReference type="GO" id="GO:0000981">
    <property type="term" value="F:DNA-binding transcription factor activity, RNA polymerase II-specific"/>
    <property type="evidence" value="ECO:0007669"/>
    <property type="project" value="InterPro"/>
</dbReference>
<sequence length="178" mass="21654">MEKGTKFDNKKQGQFRRQRTHFTSEQLYELELNFTKNRYPDTSTREEIAAWINLNELKVRIWFKNRRAKYRKHERHFEHWYNSISSYRTFLPNSTFTDDHFWYPKCVDTSSQYSYKAHNYTSALTTYYQEFHYSSMNNSSRNDDTPLIYQNVINPYSSIGYDYINSSEIVQEDDVIFS</sequence>
<comment type="subcellular location">
    <subcellularLocation>
        <location evidence="1 7 8">Nucleus</location>
    </subcellularLocation>
</comment>
<dbReference type="EMBL" id="CAJOBC010003972">
    <property type="protein sequence ID" value="CAF3809010.1"/>
    <property type="molecule type" value="Genomic_DNA"/>
</dbReference>
<dbReference type="GO" id="GO:0005634">
    <property type="term" value="C:nucleus"/>
    <property type="evidence" value="ECO:0007669"/>
    <property type="project" value="UniProtKB-SubCell"/>
</dbReference>
<dbReference type="FunFam" id="1.10.10.60:FF:000679">
    <property type="entry name" value="Homeobox protein aristaless"/>
    <property type="match status" value="1"/>
</dbReference>
<accession>A0A814JI37</accession>
<evidence type="ECO:0000256" key="7">
    <source>
        <dbReference type="PROSITE-ProRule" id="PRU00108"/>
    </source>
</evidence>
<dbReference type="InterPro" id="IPR009057">
    <property type="entry name" value="Homeodomain-like_sf"/>
</dbReference>
<gene>
    <name evidence="10" type="ORF">GPM918_LOCUS15659</name>
    <name evidence="11" type="ORF">SRO942_LOCUS15659</name>
</gene>
<evidence type="ECO:0000313" key="10">
    <source>
        <dbReference type="EMBL" id="CAF1038631.1"/>
    </source>
</evidence>
<evidence type="ECO:0000256" key="5">
    <source>
        <dbReference type="ARBA" id="ARBA00023155"/>
    </source>
</evidence>
<dbReference type="Proteomes" id="UP000663829">
    <property type="component" value="Unassembled WGS sequence"/>
</dbReference>
<feature type="DNA-binding region" description="Homeobox" evidence="7">
    <location>
        <begin position="15"/>
        <end position="74"/>
    </location>
</feature>
<evidence type="ECO:0000256" key="8">
    <source>
        <dbReference type="RuleBase" id="RU000682"/>
    </source>
</evidence>
<dbReference type="InterPro" id="IPR001356">
    <property type="entry name" value="HD"/>
</dbReference>
<dbReference type="GO" id="GO:0000978">
    <property type="term" value="F:RNA polymerase II cis-regulatory region sequence-specific DNA binding"/>
    <property type="evidence" value="ECO:0007669"/>
    <property type="project" value="TreeGrafter"/>
</dbReference>
<dbReference type="AlphaFoldDB" id="A0A814JI37"/>
<dbReference type="Proteomes" id="UP000681722">
    <property type="component" value="Unassembled WGS sequence"/>
</dbReference>
<dbReference type="GO" id="GO:0009653">
    <property type="term" value="P:anatomical structure morphogenesis"/>
    <property type="evidence" value="ECO:0007669"/>
    <property type="project" value="TreeGrafter"/>
</dbReference>
<dbReference type="PROSITE" id="PS00027">
    <property type="entry name" value="HOMEOBOX_1"/>
    <property type="match status" value="1"/>
</dbReference>
<dbReference type="Pfam" id="PF00046">
    <property type="entry name" value="Homeodomain"/>
    <property type="match status" value="1"/>
</dbReference>
<dbReference type="SUPFAM" id="SSF46689">
    <property type="entry name" value="Homeodomain-like"/>
    <property type="match status" value="1"/>
</dbReference>
<evidence type="ECO:0000313" key="12">
    <source>
        <dbReference type="Proteomes" id="UP000663829"/>
    </source>
</evidence>
<keyword evidence="5 7" id="KW-0371">Homeobox</keyword>
<keyword evidence="3" id="KW-0217">Developmental protein</keyword>
<keyword evidence="4 7" id="KW-0238">DNA-binding</keyword>
<organism evidence="10 12">
    <name type="scientific">Didymodactylos carnosus</name>
    <dbReference type="NCBI Taxonomy" id="1234261"/>
    <lineage>
        <taxon>Eukaryota</taxon>
        <taxon>Metazoa</taxon>
        <taxon>Spiralia</taxon>
        <taxon>Gnathifera</taxon>
        <taxon>Rotifera</taxon>
        <taxon>Eurotatoria</taxon>
        <taxon>Bdelloidea</taxon>
        <taxon>Philodinida</taxon>
        <taxon>Philodinidae</taxon>
        <taxon>Didymodactylos</taxon>
    </lineage>
</organism>
<dbReference type="PANTHER" id="PTHR45882:SF3">
    <property type="entry name" value="PITUITARY HOMEOBOX HOMOLOG PTX1"/>
    <property type="match status" value="1"/>
</dbReference>
<keyword evidence="12" id="KW-1185">Reference proteome</keyword>
<name>A0A814JI37_9BILA</name>
<evidence type="ECO:0000256" key="4">
    <source>
        <dbReference type="ARBA" id="ARBA00023125"/>
    </source>
</evidence>
<dbReference type="OrthoDB" id="6159439at2759"/>
<dbReference type="SMART" id="SM00389">
    <property type="entry name" value="HOX"/>
    <property type="match status" value="1"/>
</dbReference>
<protein>
    <recommendedName>
        <fullName evidence="9">Homeobox domain-containing protein</fullName>
    </recommendedName>
</protein>
<dbReference type="CDD" id="cd00086">
    <property type="entry name" value="homeodomain"/>
    <property type="match status" value="1"/>
</dbReference>
<evidence type="ECO:0000256" key="3">
    <source>
        <dbReference type="ARBA" id="ARBA00022473"/>
    </source>
</evidence>
<proteinExistence type="inferred from homology"/>
<dbReference type="PROSITE" id="PS50071">
    <property type="entry name" value="HOMEOBOX_2"/>
    <property type="match status" value="1"/>
</dbReference>